<dbReference type="InterPro" id="IPR036412">
    <property type="entry name" value="HAD-like_sf"/>
</dbReference>
<organism evidence="1 2">
    <name type="scientific">Methylophilales bacterium HTCC2181</name>
    <dbReference type="NCBI Taxonomy" id="383631"/>
    <lineage>
        <taxon>Bacteria</taxon>
        <taxon>Pseudomonadati</taxon>
        <taxon>Pseudomonadota</taxon>
        <taxon>Betaproteobacteria</taxon>
        <taxon>Nitrosomonadales</taxon>
        <taxon>OM43 clade</taxon>
    </lineage>
</organism>
<sequence>MPKQTNYDLIIFDWDGTIANSAGIIVESVKAACISEGVALPSDYSISGIIGLGLEEAFTRLFPDMQKSSLISLQALYRDAYLRRMDEIVLFDGVDLGIKGLYNQGYALGIATGKSRRGLNNALNKSNLYSYFKVTKTMDECFSKPHPQMINEILEALMIENHRALMIGDSSYDMEMAANAKVDSIGVSYGAQTMTQLQLHNPLALIENAHDLFLWIAKNG</sequence>
<protein>
    <submittedName>
        <fullName evidence="1">Putative hydrolase</fullName>
    </submittedName>
</protein>
<gene>
    <name evidence="1" type="ORF">MB2181_04690</name>
</gene>
<proteinExistence type="predicted"/>
<dbReference type="EMBL" id="AAUX01000001">
    <property type="protein sequence ID" value="EAV47345.1"/>
    <property type="molecule type" value="Genomic_DNA"/>
</dbReference>
<dbReference type="SUPFAM" id="SSF56784">
    <property type="entry name" value="HAD-like"/>
    <property type="match status" value="1"/>
</dbReference>
<name>A0P735_9PROT</name>
<keyword evidence="2" id="KW-1185">Reference proteome</keyword>
<dbReference type="Proteomes" id="UP000054262">
    <property type="component" value="Unassembled WGS sequence"/>
</dbReference>
<dbReference type="PANTHER" id="PTHR43434">
    <property type="entry name" value="PHOSPHOGLYCOLATE PHOSPHATASE"/>
    <property type="match status" value="1"/>
</dbReference>
<dbReference type="Pfam" id="PF13419">
    <property type="entry name" value="HAD_2"/>
    <property type="match status" value="1"/>
</dbReference>
<dbReference type="Gene3D" id="1.10.150.240">
    <property type="entry name" value="Putative phosphatase, domain 2"/>
    <property type="match status" value="1"/>
</dbReference>
<accession>A0P735</accession>
<dbReference type="InterPro" id="IPR050155">
    <property type="entry name" value="HAD-like_hydrolase_sf"/>
</dbReference>
<reference evidence="1 2" key="1">
    <citation type="submission" date="2006-11" db="EMBL/GenBank/DDBJ databases">
        <authorList>
            <person name="Giovannoni S."/>
            <person name="Vergin K."/>
            <person name="Ferriera S."/>
            <person name="Johnson J."/>
            <person name="Kravitz S."/>
            <person name="Beeson K."/>
            <person name="Sutton G."/>
            <person name="Rogers Y.-H."/>
            <person name="Friedman R."/>
            <person name="Frazier M."/>
            <person name="Venter J.C."/>
        </authorList>
    </citation>
    <scope>NUCLEOTIDE SEQUENCE [LARGE SCALE GENOMIC DNA]</scope>
    <source>
        <strain evidence="1 2">HTCC2181</strain>
    </source>
</reference>
<keyword evidence="1" id="KW-0378">Hydrolase</keyword>
<dbReference type="SFLD" id="SFLDS00003">
    <property type="entry name" value="Haloacid_Dehalogenase"/>
    <property type="match status" value="1"/>
</dbReference>
<dbReference type="SFLD" id="SFLDG01129">
    <property type="entry name" value="C1.5:_HAD__Beta-PGM__Phosphata"/>
    <property type="match status" value="1"/>
</dbReference>
<dbReference type="InterPro" id="IPR023214">
    <property type="entry name" value="HAD_sf"/>
</dbReference>
<dbReference type="InterPro" id="IPR023198">
    <property type="entry name" value="PGP-like_dom2"/>
</dbReference>
<dbReference type="OrthoDB" id="9782449at2"/>
<dbReference type="NCBIfam" id="TIGR01549">
    <property type="entry name" value="HAD-SF-IA-v1"/>
    <property type="match status" value="1"/>
</dbReference>
<evidence type="ECO:0000313" key="2">
    <source>
        <dbReference type="Proteomes" id="UP000054262"/>
    </source>
</evidence>
<dbReference type="PANTHER" id="PTHR43434:SF24">
    <property type="entry name" value="HYDROLASE-RELATED"/>
    <property type="match status" value="1"/>
</dbReference>
<dbReference type="GO" id="GO:0005829">
    <property type="term" value="C:cytosol"/>
    <property type="evidence" value="ECO:0007669"/>
    <property type="project" value="TreeGrafter"/>
</dbReference>
<comment type="caution">
    <text evidence="1">The sequence shown here is derived from an EMBL/GenBank/DDBJ whole genome shotgun (WGS) entry which is preliminary data.</text>
</comment>
<dbReference type="Gene3D" id="3.40.50.1000">
    <property type="entry name" value="HAD superfamily/HAD-like"/>
    <property type="match status" value="1"/>
</dbReference>
<dbReference type="GO" id="GO:0006281">
    <property type="term" value="P:DNA repair"/>
    <property type="evidence" value="ECO:0007669"/>
    <property type="project" value="TreeGrafter"/>
</dbReference>
<dbReference type="InterPro" id="IPR041492">
    <property type="entry name" value="HAD_2"/>
</dbReference>
<evidence type="ECO:0000313" key="1">
    <source>
        <dbReference type="EMBL" id="EAV47345.1"/>
    </source>
</evidence>
<dbReference type="GO" id="GO:0008967">
    <property type="term" value="F:phosphoglycolate phosphatase activity"/>
    <property type="evidence" value="ECO:0007669"/>
    <property type="project" value="TreeGrafter"/>
</dbReference>
<dbReference type="AlphaFoldDB" id="A0P735"/>
<dbReference type="InterPro" id="IPR006439">
    <property type="entry name" value="HAD-SF_hydro_IA"/>
</dbReference>